<dbReference type="SMART" id="SM00484">
    <property type="entry name" value="XPGI"/>
    <property type="match status" value="1"/>
</dbReference>
<dbReference type="SMART" id="SM00279">
    <property type="entry name" value="HhH2"/>
    <property type="match status" value="1"/>
</dbReference>
<comment type="similarity">
    <text evidence="10">Belongs to the XPG/RAD2 endonuclease family. EXO1 subfamily.</text>
</comment>
<reference evidence="13" key="1">
    <citation type="journal article" date="2014" name="Science">
        <title>Ancient hybridizations among the ancestral genomes of bread wheat.</title>
        <authorList>
            <consortium name="International Wheat Genome Sequencing Consortium,"/>
            <person name="Marcussen T."/>
            <person name="Sandve S.R."/>
            <person name="Heier L."/>
            <person name="Spannagl M."/>
            <person name="Pfeifer M."/>
            <person name="Jakobsen K.S."/>
            <person name="Wulff B.B."/>
            <person name="Steuernagel B."/>
            <person name="Mayer K.F."/>
            <person name="Olsen O.A."/>
        </authorList>
    </citation>
    <scope>NUCLEOTIDE SEQUENCE [LARGE SCALE GENOMIC DNA]</scope>
    <source>
        <strain evidence="13">cv. AL8/78</strain>
    </source>
</reference>
<dbReference type="Gramene" id="AET7Gv20853300.29">
    <property type="protein sequence ID" value="AET7Gv20853300.29"/>
    <property type="gene ID" value="AET7Gv20853300"/>
</dbReference>
<dbReference type="EnsemblPlants" id="AET7Gv20853300.29">
    <property type="protein sequence ID" value="AET7Gv20853300.29"/>
    <property type="gene ID" value="AET7Gv20853300"/>
</dbReference>
<keyword evidence="3 10" id="KW-0479">Metal-binding</keyword>
<dbReference type="GO" id="GO:0005634">
    <property type="term" value="C:nucleus"/>
    <property type="evidence" value="ECO:0007669"/>
    <property type="project" value="UniProtKB-SubCell"/>
</dbReference>
<dbReference type="SUPFAM" id="SSF47807">
    <property type="entry name" value="5' to 3' exonuclease, C-terminal subdomain"/>
    <property type="match status" value="1"/>
</dbReference>
<evidence type="ECO:0000313" key="12">
    <source>
        <dbReference type="EnsemblPlants" id="AET7Gv20853300.29"/>
    </source>
</evidence>
<dbReference type="InterPro" id="IPR006085">
    <property type="entry name" value="XPG_DNA_repair_N"/>
</dbReference>
<dbReference type="GO" id="GO:0006281">
    <property type="term" value="P:DNA repair"/>
    <property type="evidence" value="ECO:0007669"/>
    <property type="project" value="UniProtKB-UniRule"/>
</dbReference>
<dbReference type="InterPro" id="IPR029060">
    <property type="entry name" value="PIN-like_dom_sf"/>
</dbReference>
<keyword evidence="6 10" id="KW-0460">Magnesium</keyword>
<dbReference type="FunFam" id="1.10.150.20:FF:000011">
    <property type="entry name" value="exonuclease 1"/>
    <property type="match status" value="1"/>
</dbReference>
<evidence type="ECO:0000256" key="10">
    <source>
        <dbReference type="RuleBase" id="RU910737"/>
    </source>
</evidence>
<keyword evidence="8 10" id="KW-0539">Nucleus</keyword>
<comment type="cofactor">
    <cofactor evidence="10">
        <name>Mg(2+)</name>
        <dbReference type="ChEBI" id="CHEBI:18420"/>
    </cofactor>
    <text evidence="10">Binds 2 magnesium ions per subunit. They probably participate in the reaction catalyzed by the enzyme. May bind an additional third magnesium ion after substrate binding.</text>
</comment>
<dbReference type="CDD" id="cd09857">
    <property type="entry name" value="PIN_EXO1"/>
    <property type="match status" value="1"/>
</dbReference>
<feature type="domain" description="XPG-I" evidence="11">
    <location>
        <begin position="98"/>
        <end position="170"/>
    </location>
</feature>
<dbReference type="InterPro" id="IPR006086">
    <property type="entry name" value="XPG-I_dom"/>
</dbReference>
<name>A0A453S7X0_AEGTS</name>
<dbReference type="InterPro" id="IPR019734">
    <property type="entry name" value="TPR_rpt"/>
</dbReference>
<keyword evidence="10" id="KW-0228">DNA excision</keyword>
<dbReference type="AlphaFoldDB" id="A0A453S7X0"/>
<dbReference type="GO" id="GO:0003677">
    <property type="term" value="F:DNA binding"/>
    <property type="evidence" value="ECO:0007669"/>
    <property type="project" value="UniProtKB-UniRule"/>
</dbReference>
<dbReference type="SUPFAM" id="SSF88723">
    <property type="entry name" value="PIN domain-like"/>
    <property type="match status" value="1"/>
</dbReference>
<evidence type="ECO:0000313" key="13">
    <source>
        <dbReference type="Proteomes" id="UP000015105"/>
    </source>
</evidence>
<comment type="function">
    <text evidence="10">5'-&gt;3' double-stranded DNA exonuclease which may also possess a cryptic 3'-&gt;5' double-stranded DNA exonuclease activity. Functions in DNA mismatch repair.</text>
</comment>
<dbReference type="GO" id="GO:0046872">
    <property type="term" value="F:metal ion binding"/>
    <property type="evidence" value="ECO:0007669"/>
    <property type="project" value="UniProtKB-UniRule"/>
</dbReference>
<reference evidence="13" key="2">
    <citation type="journal article" date="2017" name="Nat. Plants">
        <title>The Aegilops tauschii genome reveals multiple impacts of transposons.</title>
        <authorList>
            <person name="Zhao G."/>
            <person name="Zou C."/>
            <person name="Li K."/>
            <person name="Wang K."/>
            <person name="Li T."/>
            <person name="Gao L."/>
            <person name="Zhang X."/>
            <person name="Wang H."/>
            <person name="Yang Z."/>
            <person name="Liu X."/>
            <person name="Jiang W."/>
            <person name="Mao L."/>
            <person name="Kong X."/>
            <person name="Jiao Y."/>
            <person name="Jia J."/>
        </authorList>
    </citation>
    <scope>NUCLEOTIDE SEQUENCE [LARGE SCALE GENOMIC DNA]</scope>
    <source>
        <strain evidence="13">cv. AL8/78</strain>
    </source>
</reference>
<comment type="subcellular location">
    <subcellularLocation>
        <location evidence="1 10">Nucleus</location>
    </subcellularLocation>
</comment>
<dbReference type="PROSITE" id="PS50005">
    <property type="entry name" value="TPR"/>
    <property type="match status" value="1"/>
</dbReference>
<dbReference type="PROSITE" id="PS00842">
    <property type="entry name" value="XPG_2"/>
    <property type="match status" value="1"/>
</dbReference>
<reference evidence="12" key="5">
    <citation type="journal article" date="2021" name="G3 (Bethesda)">
        <title>Aegilops tauschii genome assembly Aet v5.0 features greater sequence contiguity and improved annotation.</title>
        <authorList>
            <person name="Wang L."/>
            <person name="Zhu T."/>
            <person name="Rodriguez J.C."/>
            <person name="Deal K.R."/>
            <person name="Dubcovsky J."/>
            <person name="McGuire P.E."/>
            <person name="Lux T."/>
            <person name="Spannagl M."/>
            <person name="Mayer K.F.X."/>
            <person name="Baldrich P."/>
            <person name="Meyers B.C."/>
            <person name="Huo N."/>
            <person name="Gu Y.Q."/>
            <person name="Zhou H."/>
            <person name="Devos K.M."/>
            <person name="Bennetzen J.L."/>
            <person name="Unver T."/>
            <person name="Budak H."/>
            <person name="Gulick P.J."/>
            <person name="Galiba G."/>
            <person name="Kalapos B."/>
            <person name="Nelson D.R."/>
            <person name="Li P."/>
            <person name="You F.M."/>
            <person name="Luo M.C."/>
            <person name="Dvorak J."/>
        </authorList>
    </citation>
    <scope>NUCLEOTIDE SEQUENCE [LARGE SCALE GENOMIC DNA]</scope>
    <source>
        <strain evidence="12">cv. AL8/78</strain>
    </source>
</reference>
<dbReference type="InterPro" id="IPR019974">
    <property type="entry name" value="XPG_CS"/>
</dbReference>
<evidence type="ECO:0000256" key="1">
    <source>
        <dbReference type="ARBA" id="ARBA00004123"/>
    </source>
</evidence>
<dbReference type="PANTHER" id="PTHR11081:SF8">
    <property type="entry name" value="EXONUCLEASE 1"/>
    <property type="match status" value="1"/>
</dbReference>
<keyword evidence="9" id="KW-0802">TPR repeat</keyword>
<keyword evidence="5 10" id="KW-0378">Hydrolase</keyword>
<keyword evidence="2 10" id="KW-0540">Nuclease</keyword>
<reference evidence="12" key="4">
    <citation type="submission" date="2019-03" db="UniProtKB">
        <authorList>
            <consortium name="EnsemblPlants"/>
        </authorList>
    </citation>
    <scope>IDENTIFICATION</scope>
</reference>
<dbReference type="PRINTS" id="PR00853">
    <property type="entry name" value="XPGRADSUPER"/>
</dbReference>
<keyword evidence="7 10" id="KW-0234">DNA repair</keyword>
<evidence type="ECO:0000256" key="8">
    <source>
        <dbReference type="ARBA" id="ARBA00023242"/>
    </source>
</evidence>
<keyword evidence="10" id="KW-0269">Exonuclease</keyword>
<dbReference type="InterPro" id="IPR036279">
    <property type="entry name" value="5-3_exonuclease_C_sf"/>
</dbReference>
<evidence type="ECO:0000256" key="3">
    <source>
        <dbReference type="ARBA" id="ARBA00022723"/>
    </source>
</evidence>
<organism evidence="12 13">
    <name type="scientific">Aegilops tauschii subsp. strangulata</name>
    <name type="common">Goatgrass</name>
    <dbReference type="NCBI Taxonomy" id="200361"/>
    <lineage>
        <taxon>Eukaryota</taxon>
        <taxon>Viridiplantae</taxon>
        <taxon>Streptophyta</taxon>
        <taxon>Embryophyta</taxon>
        <taxon>Tracheophyta</taxon>
        <taxon>Spermatophyta</taxon>
        <taxon>Magnoliopsida</taxon>
        <taxon>Liliopsida</taxon>
        <taxon>Poales</taxon>
        <taxon>Poaceae</taxon>
        <taxon>BOP clade</taxon>
        <taxon>Pooideae</taxon>
        <taxon>Triticodae</taxon>
        <taxon>Triticeae</taxon>
        <taxon>Triticinae</taxon>
        <taxon>Aegilops</taxon>
    </lineage>
</organism>
<dbReference type="Gene3D" id="1.10.150.20">
    <property type="entry name" value="5' to 3' exonuclease, C-terminal subdomain"/>
    <property type="match status" value="1"/>
</dbReference>
<evidence type="ECO:0000256" key="7">
    <source>
        <dbReference type="ARBA" id="ARBA00023204"/>
    </source>
</evidence>
<dbReference type="InterPro" id="IPR044752">
    <property type="entry name" value="PIN-like_EXO1"/>
</dbReference>
<keyword evidence="10" id="KW-0238">DNA-binding</keyword>
<dbReference type="Pfam" id="PF00752">
    <property type="entry name" value="XPG_N"/>
    <property type="match status" value="1"/>
</dbReference>
<evidence type="ECO:0000256" key="6">
    <source>
        <dbReference type="ARBA" id="ARBA00022842"/>
    </source>
</evidence>
<proteinExistence type="inferred from homology"/>
<dbReference type="CDD" id="cd09901">
    <property type="entry name" value="H3TH_FEN1-like"/>
    <property type="match status" value="1"/>
</dbReference>
<evidence type="ECO:0000256" key="2">
    <source>
        <dbReference type="ARBA" id="ARBA00022722"/>
    </source>
</evidence>
<protein>
    <recommendedName>
        <fullName evidence="10">Exonuclease 1</fullName>
        <ecNumber evidence="10">3.1.-.-</ecNumber>
    </recommendedName>
</protein>
<dbReference type="GO" id="GO:0035312">
    <property type="term" value="F:5'-3' DNA exonuclease activity"/>
    <property type="evidence" value="ECO:0007669"/>
    <property type="project" value="UniProtKB-UniRule"/>
</dbReference>
<sequence length="279" mass="31283">MELCMSPRSAGARRYISYFMHHVNLLRHHKVVPVVVFDGGSMPCKSATDEDRHKKRELSLVLGKEKLKQGNTAAAIDLFRKAVQITPSMAYQLIQILKTENVEFVVAPYEADAQLAYLATLDADQGGIAAVITEDSDLIAYGCTAMDRFGNGEEFIMEKTLETVKDGLCFQDFDQNLFTGMCILAGCDFLPSVPGIGTKRAYSLISKHKNIDLVLSTLKLDKRYSVPDDYIDSFWKTLAVFNHARVYDVKSKSLKHLKPLEERYLNYLAGDLDILGPYP</sequence>
<dbReference type="PANTHER" id="PTHR11081">
    <property type="entry name" value="FLAP ENDONUCLEASE FAMILY MEMBER"/>
    <property type="match status" value="1"/>
</dbReference>
<dbReference type="Proteomes" id="UP000015105">
    <property type="component" value="Chromosome 7D"/>
</dbReference>
<dbReference type="EC" id="3.1.-.-" evidence="10"/>
<reference evidence="12" key="3">
    <citation type="journal article" date="2017" name="Nature">
        <title>Genome sequence of the progenitor of the wheat D genome Aegilops tauschii.</title>
        <authorList>
            <person name="Luo M.C."/>
            <person name="Gu Y.Q."/>
            <person name="Puiu D."/>
            <person name="Wang H."/>
            <person name="Twardziok S.O."/>
            <person name="Deal K.R."/>
            <person name="Huo N."/>
            <person name="Zhu T."/>
            <person name="Wang L."/>
            <person name="Wang Y."/>
            <person name="McGuire P.E."/>
            <person name="Liu S."/>
            <person name="Long H."/>
            <person name="Ramasamy R.K."/>
            <person name="Rodriguez J.C."/>
            <person name="Van S.L."/>
            <person name="Yuan L."/>
            <person name="Wang Z."/>
            <person name="Xia Z."/>
            <person name="Xiao L."/>
            <person name="Anderson O.D."/>
            <person name="Ouyang S."/>
            <person name="Liang Y."/>
            <person name="Zimin A.V."/>
            <person name="Pertea G."/>
            <person name="Qi P."/>
            <person name="Bennetzen J.L."/>
            <person name="Dai X."/>
            <person name="Dawson M.W."/>
            <person name="Muller H.G."/>
            <person name="Kugler K."/>
            <person name="Rivarola-Duarte L."/>
            <person name="Spannagl M."/>
            <person name="Mayer K.F.X."/>
            <person name="Lu F.H."/>
            <person name="Bevan M.W."/>
            <person name="Leroy P."/>
            <person name="Li P."/>
            <person name="You F.M."/>
            <person name="Sun Q."/>
            <person name="Liu Z."/>
            <person name="Lyons E."/>
            <person name="Wicker T."/>
            <person name="Salzberg S.L."/>
            <person name="Devos K.M."/>
            <person name="Dvorak J."/>
        </authorList>
    </citation>
    <scope>NUCLEOTIDE SEQUENCE [LARGE SCALE GENOMIC DNA]</scope>
    <source>
        <strain evidence="12">cv. AL8/78</strain>
    </source>
</reference>
<dbReference type="Pfam" id="PF00867">
    <property type="entry name" value="XPG_I"/>
    <property type="match status" value="1"/>
</dbReference>
<feature type="repeat" description="TPR" evidence="9">
    <location>
        <begin position="56"/>
        <end position="89"/>
    </location>
</feature>
<dbReference type="InterPro" id="IPR008918">
    <property type="entry name" value="HhH2"/>
</dbReference>
<keyword evidence="13" id="KW-1185">Reference proteome</keyword>
<evidence type="ECO:0000256" key="4">
    <source>
        <dbReference type="ARBA" id="ARBA00022763"/>
    </source>
</evidence>
<evidence type="ECO:0000259" key="11">
    <source>
        <dbReference type="SMART" id="SM00484"/>
    </source>
</evidence>
<dbReference type="InterPro" id="IPR006084">
    <property type="entry name" value="XPG/Rad2"/>
</dbReference>
<keyword evidence="4 10" id="KW-0227">DNA damage</keyword>
<keyword evidence="10" id="KW-0267">Excision nuclease</keyword>
<dbReference type="GO" id="GO:0017108">
    <property type="term" value="F:5'-flap endonuclease activity"/>
    <property type="evidence" value="ECO:0007669"/>
    <property type="project" value="TreeGrafter"/>
</dbReference>
<evidence type="ECO:0000256" key="9">
    <source>
        <dbReference type="PROSITE-ProRule" id="PRU00339"/>
    </source>
</evidence>
<evidence type="ECO:0000256" key="5">
    <source>
        <dbReference type="ARBA" id="ARBA00022801"/>
    </source>
</evidence>
<accession>A0A453S7X0</accession>
<dbReference type="Gene3D" id="3.40.50.1010">
    <property type="entry name" value="5'-nuclease"/>
    <property type="match status" value="1"/>
</dbReference>